<dbReference type="GO" id="GO:0004497">
    <property type="term" value="F:monooxygenase activity"/>
    <property type="evidence" value="ECO:0007669"/>
    <property type="project" value="UniProtKB-KW"/>
</dbReference>
<evidence type="ECO:0000256" key="5">
    <source>
        <dbReference type="ARBA" id="ARBA00022692"/>
    </source>
</evidence>
<comment type="subcellular location">
    <subcellularLocation>
        <location evidence="1">Cell inner membrane</location>
        <topology evidence="1">Multi-pass membrane protein</topology>
    </subcellularLocation>
</comment>
<dbReference type="PANTHER" id="PTHR38674:SF1">
    <property type="entry name" value="ALKANE 1-MONOOXYGENASE 1"/>
    <property type="match status" value="1"/>
</dbReference>
<name>Q23T88_TETTS</name>
<gene>
    <name evidence="14" type="ORF">TTHERM_00666950</name>
</gene>
<evidence type="ECO:0000259" key="13">
    <source>
        <dbReference type="Pfam" id="PF00487"/>
    </source>
</evidence>
<dbReference type="RefSeq" id="XP_001020063.2">
    <property type="nucleotide sequence ID" value="XM_001020063.2"/>
</dbReference>
<evidence type="ECO:0000256" key="7">
    <source>
        <dbReference type="ARBA" id="ARBA00022989"/>
    </source>
</evidence>
<evidence type="ECO:0000313" key="14">
    <source>
        <dbReference type="EMBL" id="EAR99818.2"/>
    </source>
</evidence>
<protein>
    <submittedName>
        <fullName evidence="14">Fatty acid desaturase</fullName>
    </submittedName>
</protein>
<evidence type="ECO:0000256" key="8">
    <source>
        <dbReference type="ARBA" id="ARBA00023002"/>
    </source>
</evidence>
<dbReference type="GO" id="GO:0005886">
    <property type="term" value="C:plasma membrane"/>
    <property type="evidence" value="ECO:0007669"/>
    <property type="project" value="UniProtKB-SubCell"/>
</dbReference>
<evidence type="ECO:0000313" key="15">
    <source>
        <dbReference type="Proteomes" id="UP000009168"/>
    </source>
</evidence>
<organism evidence="14 15">
    <name type="scientific">Tetrahymena thermophila (strain SB210)</name>
    <dbReference type="NCBI Taxonomy" id="312017"/>
    <lineage>
        <taxon>Eukaryota</taxon>
        <taxon>Sar</taxon>
        <taxon>Alveolata</taxon>
        <taxon>Ciliophora</taxon>
        <taxon>Intramacronucleata</taxon>
        <taxon>Oligohymenophorea</taxon>
        <taxon>Hymenostomatida</taxon>
        <taxon>Tetrahymenina</taxon>
        <taxon>Tetrahymenidae</taxon>
        <taxon>Tetrahymena</taxon>
    </lineage>
</organism>
<accession>Q23T88</accession>
<dbReference type="OrthoDB" id="507375at2759"/>
<dbReference type="GO" id="GO:0046872">
    <property type="term" value="F:metal ion binding"/>
    <property type="evidence" value="ECO:0007669"/>
    <property type="project" value="UniProtKB-KW"/>
</dbReference>
<evidence type="ECO:0000256" key="1">
    <source>
        <dbReference type="ARBA" id="ARBA00004429"/>
    </source>
</evidence>
<evidence type="ECO:0000256" key="11">
    <source>
        <dbReference type="ARBA" id="ARBA00023136"/>
    </source>
</evidence>
<keyword evidence="5 12" id="KW-0812">Transmembrane</keyword>
<dbReference type="AlphaFoldDB" id="Q23T88"/>
<dbReference type="InterPro" id="IPR033885">
    <property type="entry name" value="AlkB/XylM"/>
</dbReference>
<keyword evidence="11 12" id="KW-0472">Membrane</keyword>
<sequence>MQEKKFKQFEQNLNTAFDSLKFYTPVMIALIVVFGMEYLKTGYALVFFHHCIAPILDRFMPYDDINYNKEDEKQKKYSIFYSIPLYVAIIVDVLLMIYTLYKICFTPLSIFQAIFLAFSASLSLGSTINVSHELIHRLSPFEQSAGIFNLMRMMYAHYQIAHIMSHHKYVGTKKDPVVAQRNESIFAYMLRQIQQTYIKAWNCENERVVKFHKASNPFLSIYNRMIYYSIAQLLVPTVVYKICGLYGLGFYLLMVIISVAESLVIEYIEHYGLTQYQDIDIQYDSSWNAPHKFSNMLSFRFERHSDHHVNAHKEYQVTQFNYEWPTLPESYASCMHIALQPSEWMKVMNTRLDAVINKKQLSQQQLVEERDIINKVLIKTFSIHAALFVVSFFIK</sequence>
<dbReference type="InParanoid" id="Q23T88"/>
<evidence type="ECO:0000256" key="4">
    <source>
        <dbReference type="ARBA" id="ARBA00022519"/>
    </source>
</evidence>
<dbReference type="PANTHER" id="PTHR38674">
    <property type="entry name" value="ALKANE 1-MONOOXYGENASE 1"/>
    <property type="match status" value="1"/>
</dbReference>
<keyword evidence="6" id="KW-0479">Metal-binding</keyword>
<dbReference type="InterPro" id="IPR005804">
    <property type="entry name" value="FA_desaturase_dom"/>
</dbReference>
<keyword evidence="4" id="KW-0997">Cell inner membrane</keyword>
<dbReference type="eggNOG" id="ENOG502RYW0">
    <property type="taxonomic scope" value="Eukaryota"/>
</dbReference>
<feature type="transmembrane region" description="Helical" evidence="12">
    <location>
        <begin position="79"/>
        <end position="98"/>
    </location>
</feature>
<keyword evidence="9" id="KW-0408">Iron</keyword>
<dbReference type="Pfam" id="PF00487">
    <property type="entry name" value="FA_desaturase"/>
    <property type="match status" value="1"/>
</dbReference>
<keyword evidence="3" id="KW-1003">Cell membrane</keyword>
<dbReference type="HOGENOM" id="CLU_044462_2_0_1"/>
<evidence type="ECO:0000256" key="9">
    <source>
        <dbReference type="ARBA" id="ARBA00023004"/>
    </source>
</evidence>
<keyword evidence="15" id="KW-1185">Reference proteome</keyword>
<reference evidence="15" key="1">
    <citation type="journal article" date="2006" name="PLoS Biol.">
        <title>Macronuclear genome sequence of the ciliate Tetrahymena thermophila, a model eukaryote.</title>
        <authorList>
            <person name="Eisen J.A."/>
            <person name="Coyne R.S."/>
            <person name="Wu M."/>
            <person name="Wu D."/>
            <person name="Thiagarajan M."/>
            <person name="Wortman J.R."/>
            <person name="Badger J.H."/>
            <person name="Ren Q."/>
            <person name="Amedeo P."/>
            <person name="Jones K.M."/>
            <person name="Tallon L.J."/>
            <person name="Delcher A.L."/>
            <person name="Salzberg S.L."/>
            <person name="Silva J.C."/>
            <person name="Haas B.J."/>
            <person name="Majoros W.H."/>
            <person name="Farzad M."/>
            <person name="Carlton J.M."/>
            <person name="Smith R.K. Jr."/>
            <person name="Garg J."/>
            <person name="Pearlman R.E."/>
            <person name="Karrer K.M."/>
            <person name="Sun L."/>
            <person name="Manning G."/>
            <person name="Elde N.C."/>
            <person name="Turkewitz A.P."/>
            <person name="Asai D.J."/>
            <person name="Wilkes D.E."/>
            <person name="Wang Y."/>
            <person name="Cai H."/>
            <person name="Collins K."/>
            <person name="Stewart B.A."/>
            <person name="Lee S.R."/>
            <person name="Wilamowska K."/>
            <person name="Weinberg Z."/>
            <person name="Ruzzo W.L."/>
            <person name="Wloga D."/>
            <person name="Gaertig J."/>
            <person name="Frankel J."/>
            <person name="Tsao C.-C."/>
            <person name="Gorovsky M.A."/>
            <person name="Keeling P.J."/>
            <person name="Waller R.F."/>
            <person name="Patron N.J."/>
            <person name="Cherry J.M."/>
            <person name="Stover N.A."/>
            <person name="Krieger C.J."/>
            <person name="del Toro C."/>
            <person name="Ryder H.F."/>
            <person name="Williamson S.C."/>
            <person name="Barbeau R.A."/>
            <person name="Hamilton E.P."/>
            <person name="Orias E."/>
        </authorList>
    </citation>
    <scope>NUCLEOTIDE SEQUENCE [LARGE SCALE GENOMIC DNA]</scope>
    <source>
        <strain evidence="15">SB210</strain>
    </source>
</reference>
<evidence type="ECO:0000256" key="6">
    <source>
        <dbReference type="ARBA" id="ARBA00022723"/>
    </source>
</evidence>
<proteinExistence type="inferred from homology"/>
<feature type="domain" description="Fatty acid desaturase" evidence="13">
    <location>
        <begin position="113"/>
        <end position="336"/>
    </location>
</feature>
<feature type="transmembrane region" description="Helical" evidence="12">
    <location>
        <begin position="110"/>
        <end position="130"/>
    </location>
</feature>
<dbReference type="EMBL" id="GG662636">
    <property type="protein sequence ID" value="EAR99818.2"/>
    <property type="molecule type" value="Genomic_DNA"/>
</dbReference>
<dbReference type="GeneID" id="7842530"/>
<dbReference type="Proteomes" id="UP000009168">
    <property type="component" value="Unassembled WGS sequence"/>
</dbReference>
<dbReference type="GO" id="GO:0006629">
    <property type="term" value="P:lipid metabolic process"/>
    <property type="evidence" value="ECO:0007669"/>
    <property type="project" value="InterPro"/>
</dbReference>
<keyword evidence="8" id="KW-0560">Oxidoreductase</keyword>
<evidence type="ECO:0000256" key="2">
    <source>
        <dbReference type="ARBA" id="ARBA00010823"/>
    </source>
</evidence>
<keyword evidence="10" id="KW-0503">Monooxygenase</keyword>
<keyword evidence="7 12" id="KW-1133">Transmembrane helix</keyword>
<evidence type="ECO:0000256" key="3">
    <source>
        <dbReference type="ARBA" id="ARBA00022475"/>
    </source>
</evidence>
<evidence type="ECO:0000256" key="10">
    <source>
        <dbReference type="ARBA" id="ARBA00023033"/>
    </source>
</evidence>
<dbReference type="KEGG" id="tet:TTHERM_00666950"/>
<comment type="similarity">
    <text evidence="2">Belongs to the fatty acid desaturase type 1 family. AlkB subfamily.</text>
</comment>
<evidence type="ECO:0000256" key="12">
    <source>
        <dbReference type="SAM" id="Phobius"/>
    </source>
</evidence>